<sequence>MLILLAVGAVVPMQEQEDSPVPDAPEPTHGTCARTLSANVVVLDQPLMFNRLGAQNVNGIVYALTRDVINMKTGRPLTQGGAPVPGEVILRPDKRPRPLVLRAAAGDCLRVRLTNLLTPVANPRDTPNIFNLLPFRIPIDDQVASRVAGFTVPGLQLVGSIASDSSFVGTNGNSLVRPGQTAVYTLLAPKEGTFLVTSDGATFGGEAGAGNSGNGMFAAINVEPPGANFYRSQVTEEELRLATTGTSPTGQPVINYEAVYPNKEPWLREGKSGLPILNMLWGKELVHTDIAAIIVGPKPDGSFPPNTYPLESVGKRNPSLPNRLEAFRENTALFHDEASAANAFQGFFLDPVFRFTLQGVRDAFMINYGSGGIGSEIIANRLSVGPMHDCLDCAYEEFFLSSFTVGDPAMLVDVPANLGLEALPPGATPPPGTTGPKATKAFYPDDPSNVFHSYTRDFVKMRNVHVGKEQHVFHLHNHQWLFNPNDDNSNYIDAQGIGPGSGYTYELVFGGAGNRNHTAGDAIFHCHFYPHFAQGMWALLRVHDTFEAGTKLAASGSGFHTAPFGLQDGTPAASSRALPDGEIVAGTPIPAVVPLPGRPMAPMPGKVEVVPNPNTTTASVFHPLSPGAPVPVGSNARVVQRAINPGYPFFIGGIENTVGQRPPTPPLDMLTEAEAAALQAGTNPLFAGRTDLVTGAGGFNGGLPRHTLEGVAAGGEALSVVSRLDFNKELVKARPVYLPEQGTDVEQTAMRFHATPSHPSTTLLRNGTPMAGTFASNGLPPSPSAPYFEPCRDDAGNPVRAGVPPRFFDGSGGLSTTGPVRFGIANPRVYKAANIQLDVVFNKVGYHFSQERILSLWEDVQPTLNKQRPPEPFVLRFNTFDCGKYLHTNLVPARYELDDYQVRTPTDVIGQHIHLPKWDLPSTDGAANGWNYEDGTLSPDAVRERITAINAFNSTPGVTPVPTLDGQLTLTALPHPFFGAGPGGAWLGARITLQRWFFDPVVNVEGTHRGLGNIFTHDHFGPSTHQQVGLYATVLTEPPDSTWVHSETGVVLGTRNDGGPTSWQAAILTGDLNGDGINDSYREFFLMPADFQHAYEEGVFVGAGPDGRPSPGLGPTATTFRNAIAPPHRQQVNPVFPDLYVNAAICPGGVPRPCPQAISADDPGMFVVNYRNEPVALRVYDPNKRGPDGQRGTQASGLGGDLAYALQTRTDRAIPELNTALGDTPYPALTRDIGAGDPFTPLVRSFAGDRVRVKIQAGAHEEEFNATVHGVKWLQGGSSFGAAPNSGWRNAQALGISEQFTFEIPSLPWLGRPGERVDLAYDMNTSQDGWWTGVWGLLRTYNSSRTDLFRLPNNRTPVRHGNADDFYTDNSGTCPHAAPVRTYDVTAVLANTALGNPLGVTLVPGDDSATQHVGAPVNPRGGTLVYNPRRTALDNGKSGPLHDPTALLYVRTADLGANGKLRPGVPIEPLVLRAAAGECLEITLRNRLPGDLNRNGFFDDNPDLANLTSLIGVVNRDRQNPQGVTTFNNNLIRASSWVGLHPQLVAYDVTTADGTNVGINPQQLVPPGGSRLYRWYAGDIRKRARNNTSSVQLVVTPIEFGGSNLVPADKIKQGQKSLVGALVIEPLGTAWTEDANRRSAASVGPDTNQDGRPDKTLFRDFAVVHQKQMSHRYADGTAVENVQAEGIVAEDNQDAGQMALNYGTEPMWFRFGLRPNAPFGNVPGGYGAVPNAFMAYSNGLVGGDPVTPVFTVKAGRQTRLRLLEPHGSFRGTTFKLHGHLWQRDPYVCPGSADLGLPGKCTPTEVPSRALGLNPVGFYVGGQESVQPSTHFEVFLPSAGGANEVSGDYLFRDYGSLGNISGEWGLLRVE</sequence>
<dbReference type="SUPFAM" id="SSF49503">
    <property type="entry name" value="Cupredoxins"/>
    <property type="match status" value="2"/>
</dbReference>
<gene>
    <name evidence="2" type="ORF">DB31_5922</name>
</gene>
<dbReference type="PATRIC" id="fig|394096.3.peg.8642"/>
<dbReference type="EMBL" id="JMCB01000030">
    <property type="protein sequence ID" value="KFE60583.1"/>
    <property type="molecule type" value="Genomic_DNA"/>
</dbReference>
<keyword evidence="3" id="KW-1185">Reference proteome</keyword>
<keyword evidence="1" id="KW-0479">Metal-binding</keyword>
<comment type="caution">
    <text evidence="2">The sequence shown here is derived from an EMBL/GenBank/DDBJ whole genome shotgun (WGS) entry which is preliminary data.</text>
</comment>
<dbReference type="InterPro" id="IPR008972">
    <property type="entry name" value="Cupredoxin"/>
</dbReference>
<evidence type="ECO:0000256" key="1">
    <source>
        <dbReference type="ARBA" id="ARBA00022723"/>
    </source>
</evidence>
<dbReference type="PROSITE" id="PS00080">
    <property type="entry name" value="MULTICOPPER_OXIDASE2"/>
    <property type="match status" value="1"/>
</dbReference>
<accession>A0A085VYS0</accession>
<name>A0A085VYS0_9BACT</name>
<dbReference type="InterPro" id="IPR002355">
    <property type="entry name" value="Cu_oxidase_Cu_BS"/>
</dbReference>
<evidence type="ECO:0000313" key="2">
    <source>
        <dbReference type="EMBL" id="KFE60583.1"/>
    </source>
</evidence>
<evidence type="ECO:0008006" key="4">
    <source>
        <dbReference type="Google" id="ProtNLM"/>
    </source>
</evidence>
<dbReference type="Proteomes" id="UP000028725">
    <property type="component" value="Unassembled WGS sequence"/>
</dbReference>
<proteinExistence type="predicted"/>
<organism evidence="2 3">
    <name type="scientific">Hyalangium minutum</name>
    <dbReference type="NCBI Taxonomy" id="394096"/>
    <lineage>
        <taxon>Bacteria</taxon>
        <taxon>Pseudomonadati</taxon>
        <taxon>Myxococcota</taxon>
        <taxon>Myxococcia</taxon>
        <taxon>Myxococcales</taxon>
        <taxon>Cystobacterineae</taxon>
        <taxon>Archangiaceae</taxon>
        <taxon>Hyalangium</taxon>
    </lineage>
</organism>
<dbReference type="GO" id="GO:0005507">
    <property type="term" value="F:copper ion binding"/>
    <property type="evidence" value="ECO:0007669"/>
    <property type="project" value="InterPro"/>
</dbReference>
<dbReference type="Gene3D" id="2.60.40.420">
    <property type="entry name" value="Cupredoxins - blue copper proteins"/>
    <property type="match status" value="3"/>
</dbReference>
<reference evidence="2 3" key="1">
    <citation type="submission" date="2014-04" db="EMBL/GenBank/DDBJ databases">
        <title>Genome assembly of Hyalangium minutum DSM 14724.</title>
        <authorList>
            <person name="Sharma G."/>
            <person name="Subramanian S."/>
        </authorList>
    </citation>
    <scope>NUCLEOTIDE SEQUENCE [LARGE SCALE GENOMIC DNA]</scope>
    <source>
        <strain evidence="2 3">DSM 14724</strain>
    </source>
</reference>
<evidence type="ECO:0000313" key="3">
    <source>
        <dbReference type="Proteomes" id="UP000028725"/>
    </source>
</evidence>
<protein>
    <recommendedName>
        <fullName evidence="4">Multicopper oxidase</fullName>
    </recommendedName>
</protein>
<dbReference type="STRING" id="394096.DB31_5922"/>